<proteinExistence type="predicted"/>
<reference evidence="1" key="1">
    <citation type="journal article" date="2015" name="Nature">
        <title>Complex archaea that bridge the gap between prokaryotes and eukaryotes.</title>
        <authorList>
            <person name="Spang A."/>
            <person name="Saw J.H."/>
            <person name="Jorgensen S.L."/>
            <person name="Zaremba-Niedzwiedzka K."/>
            <person name="Martijn J."/>
            <person name="Lind A.E."/>
            <person name="van Eijk R."/>
            <person name="Schleper C."/>
            <person name="Guy L."/>
            <person name="Ettema T.J."/>
        </authorList>
    </citation>
    <scope>NUCLEOTIDE SEQUENCE</scope>
</reference>
<gene>
    <name evidence="1" type="ORF">LCGC14_0608980</name>
</gene>
<sequence>MTRYRKDNTEYIIRTLPRHFRRVWLDIWRPADCKKCCISIGLYFIAVYRGYAIDEPLETIDPTMVEVNSVCSHCGGKHWSNVEVSKHGGGFHRLERRICKRCVKLAGRKKS</sequence>
<accession>A0A0F9R8G4</accession>
<protein>
    <submittedName>
        <fullName evidence="1">Uncharacterized protein</fullName>
    </submittedName>
</protein>
<dbReference type="AlphaFoldDB" id="A0A0F9R8G4"/>
<comment type="caution">
    <text evidence="1">The sequence shown here is derived from an EMBL/GenBank/DDBJ whole genome shotgun (WGS) entry which is preliminary data.</text>
</comment>
<evidence type="ECO:0000313" key="1">
    <source>
        <dbReference type="EMBL" id="KKN52780.1"/>
    </source>
</evidence>
<name>A0A0F9R8G4_9ZZZZ</name>
<organism evidence="1">
    <name type="scientific">marine sediment metagenome</name>
    <dbReference type="NCBI Taxonomy" id="412755"/>
    <lineage>
        <taxon>unclassified sequences</taxon>
        <taxon>metagenomes</taxon>
        <taxon>ecological metagenomes</taxon>
    </lineage>
</organism>
<dbReference type="EMBL" id="LAZR01001004">
    <property type="protein sequence ID" value="KKN52780.1"/>
    <property type="molecule type" value="Genomic_DNA"/>
</dbReference>